<reference evidence="2" key="1">
    <citation type="submission" date="2022-12" db="EMBL/GenBank/DDBJ databases">
        <title>Gycomyces niveus sp.nov.,a novel actinomycete isolated from soil in Shouguan.</title>
        <authorList>
            <person name="Yang X."/>
        </authorList>
    </citation>
    <scope>NUCLEOTIDE SEQUENCE</scope>
    <source>
        <strain evidence="2">NEAU-A15</strain>
    </source>
</reference>
<comment type="caution">
    <text evidence="2">The sequence shown here is derived from an EMBL/GenBank/DDBJ whole genome shotgun (WGS) entry which is preliminary data.</text>
</comment>
<accession>A0A9X3SVH1</accession>
<feature type="transmembrane region" description="Helical" evidence="1">
    <location>
        <begin position="126"/>
        <end position="147"/>
    </location>
</feature>
<keyword evidence="3" id="KW-1185">Reference proteome</keyword>
<sequence>MLRLNALWWLFTLAGGVLLGAAPATVAAAECVREDLHGRRLHHPSHTFARAWRRDLRGANLTLLPHLAVLAVLTWNYLAYSAARPDASAQRLVTLAALLVVLAVGCWLPGLYVHHEILRRRFLLTGLRFALANPVPTGLHLFVLAALGYASSRLALLPFVFAVGAWCYLGTRVAVRCFAQNEAWLASQSA</sequence>
<gene>
    <name evidence="2" type="ORF">O1R50_22820</name>
</gene>
<proteinExistence type="predicted"/>
<evidence type="ECO:0000313" key="2">
    <source>
        <dbReference type="EMBL" id="MDA1362473.1"/>
    </source>
</evidence>
<feature type="transmembrane region" description="Helical" evidence="1">
    <location>
        <begin position="154"/>
        <end position="171"/>
    </location>
</feature>
<keyword evidence="1" id="KW-0812">Transmembrane</keyword>
<organism evidence="2 3">
    <name type="scientific">Glycomyces luteolus</name>
    <dbReference type="NCBI Taxonomy" id="2670330"/>
    <lineage>
        <taxon>Bacteria</taxon>
        <taxon>Bacillati</taxon>
        <taxon>Actinomycetota</taxon>
        <taxon>Actinomycetes</taxon>
        <taxon>Glycomycetales</taxon>
        <taxon>Glycomycetaceae</taxon>
        <taxon>Glycomyces</taxon>
    </lineage>
</organism>
<dbReference type="RefSeq" id="WP_270112553.1">
    <property type="nucleotide sequence ID" value="NZ_JAPZVP010000024.1"/>
</dbReference>
<evidence type="ECO:0000256" key="1">
    <source>
        <dbReference type="SAM" id="Phobius"/>
    </source>
</evidence>
<protein>
    <submittedName>
        <fullName evidence="2">DUF624 domain-containing protein</fullName>
    </submittedName>
</protein>
<keyword evidence="1" id="KW-0472">Membrane</keyword>
<name>A0A9X3SVH1_9ACTN</name>
<dbReference type="EMBL" id="JAPZVP010000024">
    <property type="protein sequence ID" value="MDA1362473.1"/>
    <property type="molecule type" value="Genomic_DNA"/>
</dbReference>
<feature type="transmembrane region" description="Helical" evidence="1">
    <location>
        <begin position="63"/>
        <end position="80"/>
    </location>
</feature>
<dbReference type="AlphaFoldDB" id="A0A9X3SVH1"/>
<keyword evidence="1" id="KW-1133">Transmembrane helix</keyword>
<dbReference type="Proteomes" id="UP001146067">
    <property type="component" value="Unassembled WGS sequence"/>
</dbReference>
<evidence type="ECO:0000313" key="3">
    <source>
        <dbReference type="Proteomes" id="UP001146067"/>
    </source>
</evidence>
<dbReference type="Pfam" id="PF04854">
    <property type="entry name" value="DUF624"/>
    <property type="match status" value="1"/>
</dbReference>
<dbReference type="InterPro" id="IPR006938">
    <property type="entry name" value="DUF624"/>
</dbReference>
<feature type="transmembrane region" description="Helical" evidence="1">
    <location>
        <begin position="92"/>
        <end position="114"/>
    </location>
</feature>